<comment type="caution">
    <text evidence="3">The sequence shown here is derived from an EMBL/GenBank/DDBJ whole genome shotgun (WGS) entry which is preliminary data.</text>
</comment>
<dbReference type="EMBL" id="VJZE01000925">
    <property type="protein sequence ID" value="MPY47027.1"/>
    <property type="molecule type" value="Genomic_DNA"/>
</dbReference>
<sequence length="88" mass="9374">MLRHDIQPGKLVAGFFLTLTAVVYAGDAEGAWEVPWFVAIPLVVAGLCLAGATAFLAHAIRRHRSSPRPGHAPEHGQVPDAGIPDRVE</sequence>
<evidence type="ECO:0000256" key="1">
    <source>
        <dbReference type="SAM" id="MobiDB-lite"/>
    </source>
</evidence>
<dbReference type="Proteomes" id="UP000326979">
    <property type="component" value="Unassembled WGS sequence"/>
</dbReference>
<evidence type="ECO:0000313" key="3">
    <source>
        <dbReference type="EMBL" id="MPY47027.1"/>
    </source>
</evidence>
<name>A0A5N8WIJ1_9ACTN</name>
<gene>
    <name evidence="3" type="ORF">FNH04_46190</name>
</gene>
<accession>A0A5N8WIJ1</accession>
<keyword evidence="2" id="KW-0472">Membrane</keyword>
<keyword evidence="4" id="KW-1185">Reference proteome</keyword>
<protein>
    <submittedName>
        <fullName evidence="3">Uncharacterized protein</fullName>
    </submittedName>
</protein>
<keyword evidence="2" id="KW-0812">Transmembrane</keyword>
<evidence type="ECO:0000256" key="2">
    <source>
        <dbReference type="SAM" id="Phobius"/>
    </source>
</evidence>
<keyword evidence="2" id="KW-1133">Transmembrane helix</keyword>
<proteinExistence type="predicted"/>
<evidence type="ECO:0000313" key="4">
    <source>
        <dbReference type="Proteomes" id="UP000326979"/>
    </source>
</evidence>
<feature type="region of interest" description="Disordered" evidence="1">
    <location>
        <begin position="64"/>
        <end position="88"/>
    </location>
</feature>
<feature type="transmembrane region" description="Helical" evidence="2">
    <location>
        <begin position="35"/>
        <end position="60"/>
    </location>
</feature>
<organism evidence="3 4">
    <name type="scientific">Streptomyces phyllanthi</name>
    <dbReference type="NCBI Taxonomy" id="1803180"/>
    <lineage>
        <taxon>Bacteria</taxon>
        <taxon>Bacillati</taxon>
        <taxon>Actinomycetota</taxon>
        <taxon>Actinomycetes</taxon>
        <taxon>Kitasatosporales</taxon>
        <taxon>Streptomycetaceae</taxon>
        <taxon>Streptomyces</taxon>
    </lineage>
</organism>
<dbReference type="RefSeq" id="WP_322725789.1">
    <property type="nucleotide sequence ID" value="NZ_BAABEQ010000003.1"/>
</dbReference>
<dbReference type="AlphaFoldDB" id="A0A5N8WIJ1"/>
<reference evidence="3 4" key="1">
    <citation type="submission" date="2019-07" db="EMBL/GenBank/DDBJ databases">
        <title>New species of Amycolatopsis and Streptomyces.</title>
        <authorList>
            <person name="Duangmal K."/>
            <person name="Teo W.F.A."/>
            <person name="Lipun K."/>
        </authorList>
    </citation>
    <scope>NUCLEOTIDE SEQUENCE [LARGE SCALE GENOMIC DNA]</scope>
    <source>
        <strain evidence="3 4">TISTR 2346</strain>
    </source>
</reference>